<dbReference type="EMBL" id="BLXT01005385">
    <property type="protein sequence ID" value="GFO22441.1"/>
    <property type="molecule type" value="Genomic_DNA"/>
</dbReference>
<feature type="region of interest" description="Disordered" evidence="1">
    <location>
        <begin position="90"/>
        <end position="141"/>
    </location>
</feature>
<evidence type="ECO:0000313" key="3">
    <source>
        <dbReference type="Proteomes" id="UP000735302"/>
    </source>
</evidence>
<reference evidence="2 3" key="1">
    <citation type="journal article" date="2021" name="Elife">
        <title>Chloroplast acquisition without the gene transfer in kleptoplastic sea slugs, Plakobranchus ocellatus.</title>
        <authorList>
            <person name="Maeda T."/>
            <person name="Takahashi S."/>
            <person name="Yoshida T."/>
            <person name="Shimamura S."/>
            <person name="Takaki Y."/>
            <person name="Nagai Y."/>
            <person name="Toyoda A."/>
            <person name="Suzuki Y."/>
            <person name="Arimoto A."/>
            <person name="Ishii H."/>
            <person name="Satoh N."/>
            <person name="Nishiyama T."/>
            <person name="Hasebe M."/>
            <person name="Maruyama T."/>
            <person name="Minagawa J."/>
            <person name="Obokata J."/>
            <person name="Shigenobu S."/>
        </authorList>
    </citation>
    <scope>NUCLEOTIDE SEQUENCE [LARGE SCALE GENOMIC DNA]</scope>
</reference>
<dbReference type="AlphaFoldDB" id="A0AAV4BTQ2"/>
<accession>A0AAV4BTQ2</accession>
<protein>
    <submittedName>
        <fullName evidence="2">Uncharacterized protein</fullName>
    </submittedName>
</protein>
<feature type="region of interest" description="Disordered" evidence="1">
    <location>
        <begin position="52"/>
        <end position="73"/>
    </location>
</feature>
<comment type="caution">
    <text evidence="2">The sequence shown here is derived from an EMBL/GenBank/DDBJ whole genome shotgun (WGS) entry which is preliminary data.</text>
</comment>
<evidence type="ECO:0000256" key="1">
    <source>
        <dbReference type="SAM" id="MobiDB-lite"/>
    </source>
</evidence>
<proteinExistence type="predicted"/>
<organism evidence="2 3">
    <name type="scientific">Plakobranchus ocellatus</name>
    <dbReference type="NCBI Taxonomy" id="259542"/>
    <lineage>
        <taxon>Eukaryota</taxon>
        <taxon>Metazoa</taxon>
        <taxon>Spiralia</taxon>
        <taxon>Lophotrochozoa</taxon>
        <taxon>Mollusca</taxon>
        <taxon>Gastropoda</taxon>
        <taxon>Heterobranchia</taxon>
        <taxon>Euthyneura</taxon>
        <taxon>Panpulmonata</taxon>
        <taxon>Sacoglossa</taxon>
        <taxon>Placobranchoidea</taxon>
        <taxon>Plakobranchidae</taxon>
        <taxon>Plakobranchus</taxon>
    </lineage>
</organism>
<gene>
    <name evidence="2" type="ORF">PoB_004894600</name>
</gene>
<sequence length="151" mass="16824">MSQISYLARQACPGNSKYVEEAYKDATHVPHGYLLLDLKQCTPDNLRLRTTIRPNENDSRTHEKKHRSFKANRQSLPVVNAIIKKADKSLIDSLSSPQQGDLRLSSPPSGQGAGGGARTRDRRVPADLRADSDSSHCATDAPKWLIRYQSR</sequence>
<evidence type="ECO:0000313" key="2">
    <source>
        <dbReference type="EMBL" id="GFO22441.1"/>
    </source>
</evidence>
<name>A0AAV4BTQ2_9GAST</name>
<feature type="compositionally biased region" description="Basic and acidic residues" evidence="1">
    <location>
        <begin position="118"/>
        <end position="134"/>
    </location>
</feature>
<dbReference type="Proteomes" id="UP000735302">
    <property type="component" value="Unassembled WGS sequence"/>
</dbReference>
<keyword evidence="3" id="KW-1185">Reference proteome</keyword>